<comment type="caution">
    <text evidence="2">The sequence shown here is derived from an EMBL/GenBank/DDBJ whole genome shotgun (WGS) entry which is preliminary data.</text>
</comment>
<accession>A0A511AJ75</accession>
<gene>
    <name evidence="2" type="ORF">MAE01_25590</name>
</gene>
<proteinExistence type="predicted"/>
<keyword evidence="3" id="KW-1185">Reference proteome</keyword>
<feature type="region of interest" description="Disordered" evidence="1">
    <location>
        <begin position="103"/>
        <end position="135"/>
    </location>
</feature>
<organism evidence="2 3">
    <name type="scientific">Microbacterium aerolatum</name>
    <dbReference type="NCBI Taxonomy" id="153731"/>
    <lineage>
        <taxon>Bacteria</taxon>
        <taxon>Bacillati</taxon>
        <taxon>Actinomycetota</taxon>
        <taxon>Actinomycetes</taxon>
        <taxon>Micrococcales</taxon>
        <taxon>Microbacteriaceae</taxon>
        <taxon>Microbacterium</taxon>
    </lineage>
</organism>
<dbReference type="RefSeq" id="WP_186806241.1">
    <property type="nucleotide sequence ID" value="NZ_BJUW01000013.1"/>
</dbReference>
<dbReference type="AlphaFoldDB" id="A0A511AJ75"/>
<evidence type="ECO:0000256" key="1">
    <source>
        <dbReference type="SAM" id="MobiDB-lite"/>
    </source>
</evidence>
<protein>
    <submittedName>
        <fullName evidence="2">Uncharacterized protein</fullName>
    </submittedName>
</protein>
<name>A0A511AJ75_9MICO</name>
<evidence type="ECO:0000313" key="3">
    <source>
        <dbReference type="Proteomes" id="UP000321225"/>
    </source>
</evidence>
<feature type="compositionally biased region" description="Low complexity" evidence="1">
    <location>
        <begin position="121"/>
        <end position="135"/>
    </location>
</feature>
<dbReference type="Proteomes" id="UP000321225">
    <property type="component" value="Unassembled WGS sequence"/>
</dbReference>
<dbReference type="Pfam" id="PF20242">
    <property type="entry name" value="Emfourin"/>
    <property type="match status" value="1"/>
</dbReference>
<sequence length="135" mass="15020">MPRDLDAPVDETPEDDDRVVVAVVRSGGIAGIRRRWQVEPPRPETRVWIGLIERCPWDAPRETDAGADRYVWSIRVRMPQEQRERELADSELQGAWRELVDAVREADSAKPAPEPVEGSGAADAPATPDDPTSRG</sequence>
<evidence type="ECO:0000313" key="2">
    <source>
        <dbReference type="EMBL" id="GEK87383.1"/>
    </source>
</evidence>
<dbReference type="EMBL" id="BJUW01000013">
    <property type="protein sequence ID" value="GEK87383.1"/>
    <property type="molecule type" value="Genomic_DNA"/>
</dbReference>
<reference evidence="2 3" key="1">
    <citation type="submission" date="2019-07" db="EMBL/GenBank/DDBJ databases">
        <title>Whole genome shotgun sequence of Microbacterium aerolatum NBRC 103071.</title>
        <authorList>
            <person name="Hosoyama A."/>
            <person name="Uohara A."/>
            <person name="Ohji S."/>
            <person name="Ichikawa N."/>
        </authorList>
    </citation>
    <scope>NUCLEOTIDE SEQUENCE [LARGE SCALE GENOMIC DNA]</scope>
    <source>
        <strain evidence="2 3">NBRC 103071</strain>
    </source>
</reference>
<dbReference type="InterPro" id="IPR049457">
    <property type="entry name" value="Emfourin"/>
</dbReference>